<dbReference type="OrthoDB" id="9815110at2"/>
<keyword evidence="2" id="KW-0418">Kinase</keyword>
<dbReference type="AlphaFoldDB" id="A0A2J7TG47"/>
<sequence length="311" mass="32270">MTDNLSPDLDRRPAGTPSIRRIAAIVNEAGGSVGAGAADEMRTILSAFTGDAEVVSVGPGEIVAALRAAVDTNPDLLITLAGDGTARLAAELCGADGPLFAPLAGGTMNMLPYALYGRGKWQDALESALKAGRIRAAPGGSVAGRQFYVAAILGAPALWAPAREAVRHGKLMLALMRARRALALSFKSKLRFELDGGRTSKAEAVAFVSPLMTAACAGEAYMEAVALDPRHAADAFRIGFTSLFGDWRSDPAVRSHCCKAAHVAARQAIPCLLDGELCRLDRDVDVAFVSNAFYALVGPDAPPAAADAAKL</sequence>
<dbReference type="Proteomes" id="UP000236286">
    <property type="component" value="Unassembled WGS sequence"/>
</dbReference>
<evidence type="ECO:0000313" key="3">
    <source>
        <dbReference type="Proteomes" id="UP000236286"/>
    </source>
</evidence>
<dbReference type="SUPFAM" id="SSF111331">
    <property type="entry name" value="NAD kinase/diacylglycerol kinase-like"/>
    <property type="match status" value="1"/>
</dbReference>
<protein>
    <submittedName>
        <fullName evidence="2">Diacylglycerol kinase</fullName>
    </submittedName>
</protein>
<dbReference type="InterPro" id="IPR016064">
    <property type="entry name" value="NAD/diacylglycerol_kinase_sf"/>
</dbReference>
<feature type="domain" description="DAGKc" evidence="1">
    <location>
        <begin position="22"/>
        <end position="131"/>
    </location>
</feature>
<accession>A0A2J7TG47</accession>
<dbReference type="GO" id="GO:0016301">
    <property type="term" value="F:kinase activity"/>
    <property type="evidence" value="ECO:0007669"/>
    <property type="project" value="UniProtKB-KW"/>
</dbReference>
<dbReference type="InterPro" id="IPR001206">
    <property type="entry name" value="Diacylglycerol_kinase_cat_dom"/>
</dbReference>
<dbReference type="EMBL" id="PDZR01000012">
    <property type="protein sequence ID" value="PNG25751.1"/>
    <property type="molecule type" value="Genomic_DNA"/>
</dbReference>
<evidence type="ECO:0000313" key="2">
    <source>
        <dbReference type="EMBL" id="PNG25751.1"/>
    </source>
</evidence>
<dbReference type="Gene3D" id="2.60.200.40">
    <property type="match status" value="1"/>
</dbReference>
<comment type="caution">
    <text evidence="2">The sequence shown here is derived from an EMBL/GenBank/DDBJ whole genome shotgun (WGS) entry which is preliminary data.</text>
</comment>
<reference evidence="2 3" key="1">
    <citation type="submission" date="2017-10" db="EMBL/GenBank/DDBJ databases">
        <title>Genome announcement of Methylocella silvestris TVC from permafrost.</title>
        <authorList>
            <person name="Wang J."/>
            <person name="Geng K."/>
            <person name="Ul-Haque F."/>
            <person name="Crombie A.T."/>
            <person name="Street L.E."/>
            <person name="Wookey P.A."/>
            <person name="Murrell J.C."/>
            <person name="Pratscher J."/>
        </authorList>
    </citation>
    <scope>NUCLEOTIDE SEQUENCE [LARGE SCALE GENOMIC DNA]</scope>
    <source>
        <strain evidence="2 3">TVC</strain>
    </source>
</reference>
<evidence type="ECO:0000259" key="1">
    <source>
        <dbReference type="Pfam" id="PF00781"/>
    </source>
</evidence>
<keyword evidence="2" id="KW-0808">Transferase</keyword>
<organism evidence="2 3">
    <name type="scientific">Methylocella silvestris</name>
    <dbReference type="NCBI Taxonomy" id="199596"/>
    <lineage>
        <taxon>Bacteria</taxon>
        <taxon>Pseudomonadati</taxon>
        <taxon>Pseudomonadota</taxon>
        <taxon>Alphaproteobacteria</taxon>
        <taxon>Hyphomicrobiales</taxon>
        <taxon>Beijerinckiaceae</taxon>
        <taxon>Methylocella</taxon>
    </lineage>
</organism>
<dbReference type="Gene3D" id="3.40.50.10330">
    <property type="entry name" value="Probable inorganic polyphosphate/atp-NAD kinase, domain 1"/>
    <property type="match status" value="1"/>
</dbReference>
<dbReference type="InterPro" id="IPR017438">
    <property type="entry name" value="ATP-NAD_kinase_N"/>
</dbReference>
<gene>
    <name evidence="2" type="ORF">CR492_11565</name>
</gene>
<name>A0A2J7TG47_METSI</name>
<proteinExistence type="predicted"/>
<dbReference type="RefSeq" id="WP_102843905.1">
    <property type="nucleotide sequence ID" value="NZ_PDZR01000012.1"/>
</dbReference>
<dbReference type="Pfam" id="PF00781">
    <property type="entry name" value="DAGK_cat"/>
    <property type="match status" value="1"/>
</dbReference>